<name>A0AA39MH10_9AGAR</name>
<accession>A0AA39MH10</accession>
<evidence type="ECO:0000313" key="2">
    <source>
        <dbReference type="EMBL" id="KAK0433429.1"/>
    </source>
</evidence>
<proteinExistence type="predicted"/>
<dbReference type="InterPro" id="IPR053185">
    <property type="entry name" value="SET_domain_protein"/>
</dbReference>
<dbReference type="CDD" id="cd20071">
    <property type="entry name" value="SET_SMYD"/>
    <property type="match status" value="1"/>
</dbReference>
<dbReference type="InterPro" id="IPR001214">
    <property type="entry name" value="SET_dom"/>
</dbReference>
<dbReference type="PANTHER" id="PTHR47332">
    <property type="entry name" value="SET DOMAIN-CONTAINING PROTEIN 5"/>
    <property type="match status" value="1"/>
</dbReference>
<keyword evidence="3" id="KW-1185">Reference proteome</keyword>
<organism evidence="2 3">
    <name type="scientific">Armillaria borealis</name>
    <dbReference type="NCBI Taxonomy" id="47425"/>
    <lineage>
        <taxon>Eukaryota</taxon>
        <taxon>Fungi</taxon>
        <taxon>Dikarya</taxon>
        <taxon>Basidiomycota</taxon>
        <taxon>Agaricomycotina</taxon>
        <taxon>Agaricomycetes</taxon>
        <taxon>Agaricomycetidae</taxon>
        <taxon>Agaricales</taxon>
        <taxon>Marasmiineae</taxon>
        <taxon>Physalacriaceae</taxon>
        <taxon>Armillaria</taxon>
    </lineage>
</organism>
<dbReference type="AlphaFoldDB" id="A0AA39MH10"/>
<dbReference type="PANTHER" id="PTHR47332:SF4">
    <property type="entry name" value="SET DOMAIN-CONTAINING PROTEIN 5"/>
    <property type="match status" value="1"/>
</dbReference>
<dbReference type="Pfam" id="PF00856">
    <property type="entry name" value="SET"/>
    <property type="match status" value="1"/>
</dbReference>
<dbReference type="InterPro" id="IPR046341">
    <property type="entry name" value="SET_dom_sf"/>
</dbReference>
<dbReference type="EMBL" id="JAUEPT010000081">
    <property type="protein sequence ID" value="KAK0433429.1"/>
    <property type="molecule type" value="Genomic_DNA"/>
</dbReference>
<gene>
    <name evidence="2" type="ORF">EV421DRAFT_1432873</name>
</gene>
<protein>
    <recommendedName>
        <fullName evidence="1">SET domain-containing protein</fullName>
    </recommendedName>
</protein>
<sequence length="459" mass="52067">MIHRFLNATKANSRFSRTRLKPAARKPNLKLRMDGFKGGISDTLARMTPEELHKQISDLFDLTDDDIKAFTPFPDENDPGIFEGEPHPDDDVRTHVQVGDSQCLLTGHLKRRLEHISGCPRPLKETRDKAYRISTSVHRGLVMFAARQFKTGDLVADERPLMVYPIDPPTNLSFLASTWVDEYLLQDVVGSIFEYMSEESQDTFMGLRNRHLHDGCGPLLGVARTNGYVLDGDLMDSTRDTYFIPTTSNNENIQGKFGRYTSVYKDLSRVNHSCSPNTYRKFHMATFSMQLRAARDIEEGEEIFTTFTTDILQPAAERAKDLVPYGTECTCRACLDPTKSDPIRAAVRRGSKYALYTSYAEIDAAVRTLARIEQEELHASAAYRQTLHELFSAYLYLHDEKTALMYGEKLWLARLASGEPLYEVFRNAEAMKKSPQWITGKLASRMGSPAHLMFKFASS</sequence>
<feature type="domain" description="SET" evidence="1">
    <location>
        <begin position="128"/>
        <end position="308"/>
    </location>
</feature>
<evidence type="ECO:0000313" key="3">
    <source>
        <dbReference type="Proteomes" id="UP001175226"/>
    </source>
</evidence>
<dbReference type="PROSITE" id="PS50280">
    <property type="entry name" value="SET"/>
    <property type="match status" value="1"/>
</dbReference>
<reference evidence="2" key="1">
    <citation type="submission" date="2023-06" db="EMBL/GenBank/DDBJ databases">
        <authorList>
            <consortium name="Lawrence Berkeley National Laboratory"/>
            <person name="Ahrendt S."/>
            <person name="Sahu N."/>
            <person name="Indic B."/>
            <person name="Wong-Bajracharya J."/>
            <person name="Merenyi Z."/>
            <person name="Ke H.-M."/>
            <person name="Monk M."/>
            <person name="Kocsube S."/>
            <person name="Drula E."/>
            <person name="Lipzen A."/>
            <person name="Balint B."/>
            <person name="Henrissat B."/>
            <person name="Andreopoulos B."/>
            <person name="Martin F.M."/>
            <person name="Harder C.B."/>
            <person name="Rigling D."/>
            <person name="Ford K.L."/>
            <person name="Foster G.D."/>
            <person name="Pangilinan J."/>
            <person name="Papanicolaou A."/>
            <person name="Barry K."/>
            <person name="LaButti K."/>
            <person name="Viragh M."/>
            <person name="Koriabine M."/>
            <person name="Yan M."/>
            <person name="Riley R."/>
            <person name="Champramary S."/>
            <person name="Plett K.L."/>
            <person name="Tsai I.J."/>
            <person name="Slot J."/>
            <person name="Sipos G."/>
            <person name="Plett J."/>
            <person name="Nagy L.G."/>
            <person name="Grigoriev I.V."/>
        </authorList>
    </citation>
    <scope>NUCLEOTIDE SEQUENCE</scope>
    <source>
        <strain evidence="2">FPL87.14</strain>
    </source>
</reference>
<dbReference type="SMART" id="SM00317">
    <property type="entry name" value="SET"/>
    <property type="match status" value="1"/>
</dbReference>
<dbReference type="Proteomes" id="UP001175226">
    <property type="component" value="Unassembled WGS sequence"/>
</dbReference>
<evidence type="ECO:0000259" key="1">
    <source>
        <dbReference type="PROSITE" id="PS50280"/>
    </source>
</evidence>
<dbReference type="SUPFAM" id="SSF82199">
    <property type="entry name" value="SET domain"/>
    <property type="match status" value="1"/>
</dbReference>
<comment type="caution">
    <text evidence="2">The sequence shown here is derived from an EMBL/GenBank/DDBJ whole genome shotgun (WGS) entry which is preliminary data.</text>
</comment>
<dbReference type="Gene3D" id="2.170.270.10">
    <property type="entry name" value="SET domain"/>
    <property type="match status" value="1"/>
</dbReference>